<dbReference type="KEGG" id="emp:EZMO1_0110"/>
<accession>A0A142B6K6</accession>
<evidence type="ECO:0000256" key="5">
    <source>
        <dbReference type="ARBA" id="ARBA00022827"/>
    </source>
</evidence>
<evidence type="ECO:0000313" key="10">
    <source>
        <dbReference type="EMBL" id="AMO54382.1"/>
    </source>
</evidence>
<keyword evidence="4" id="KW-0285">Flavoprotein</keyword>
<feature type="domain" description="FAD-binding" evidence="9">
    <location>
        <begin position="7"/>
        <end position="366"/>
    </location>
</feature>
<dbReference type="InterPro" id="IPR036188">
    <property type="entry name" value="FAD/NAD-bd_sf"/>
</dbReference>
<dbReference type="GO" id="GO:0006744">
    <property type="term" value="P:ubiquinone biosynthetic process"/>
    <property type="evidence" value="ECO:0007669"/>
    <property type="project" value="UniProtKB-UniPathway"/>
</dbReference>
<dbReference type="STRING" id="570277.EZMO1_0110"/>
<evidence type="ECO:0000256" key="6">
    <source>
        <dbReference type="ARBA" id="ARBA00023002"/>
    </source>
</evidence>
<evidence type="ECO:0000256" key="4">
    <source>
        <dbReference type="ARBA" id="ARBA00022630"/>
    </source>
</evidence>
<organism evidence="10 11">
    <name type="scientific">Endozoicomonas montiporae CL-33</name>
    <dbReference type="NCBI Taxonomy" id="570277"/>
    <lineage>
        <taxon>Bacteria</taxon>
        <taxon>Pseudomonadati</taxon>
        <taxon>Pseudomonadota</taxon>
        <taxon>Gammaproteobacteria</taxon>
        <taxon>Oceanospirillales</taxon>
        <taxon>Endozoicomonadaceae</taxon>
        <taxon>Endozoicomonas</taxon>
    </lineage>
</organism>
<dbReference type="GO" id="GO:0110142">
    <property type="term" value="C:ubiquinone biosynthesis complex"/>
    <property type="evidence" value="ECO:0007669"/>
    <property type="project" value="UniProtKB-ARBA"/>
</dbReference>
<comment type="similarity">
    <text evidence="3">Belongs to the UbiH/COQ6 family.</text>
</comment>
<evidence type="ECO:0000256" key="2">
    <source>
        <dbReference type="ARBA" id="ARBA00004749"/>
    </source>
</evidence>
<comment type="cofactor">
    <cofactor evidence="1">
        <name>FAD</name>
        <dbReference type="ChEBI" id="CHEBI:57692"/>
    </cofactor>
</comment>
<keyword evidence="6 10" id="KW-0560">Oxidoreductase</keyword>
<dbReference type="UniPathway" id="UPA00232"/>
<dbReference type="GO" id="GO:0008682">
    <property type="term" value="F:3-demethoxyubiquinol 3-hydroxylase activity"/>
    <property type="evidence" value="ECO:0007669"/>
    <property type="project" value="TreeGrafter"/>
</dbReference>
<keyword evidence="5" id="KW-0274">FAD</keyword>
<dbReference type="PANTHER" id="PTHR43876">
    <property type="entry name" value="UBIQUINONE BIOSYNTHESIS MONOOXYGENASE COQ6, MITOCHONDRIAL"/>
    <property type="match status" value="1"/>
</dbReference>
<dbReference type="EC" id="1.14.13.-" evidence="10"/>
<dbReference type="RefSeq" id="WP_061509239.1">
    <property type="nucleotide sequence ID" value="NZ_CP013251.1"/>
</dbReference>
<proteinExistence type="inferred from homology"/>
<name>A0A142B6K6_9GAMM</name>
<dbReference type="InterPro" id="IPR010971">
    <property type="entry name" value="UbiH/COQ6"/>
</dbReference>
<dbReference type="InterPro" id="IPR002938">
    <property type="entry name" value="FAD-bd"/>
</dbReference>
<keyword evidence="7" id="KW-0503">Monooxygenase</keyword>
<dbReference type="Gene3D" id="3.50.50.60">
    <property type="entry name" value="FAD/NAD(P)-binding domain"/>
    <property type="match status" value="2"/>
</dbReference>
<evidence type="ECO:0000313" key="11">
    <source>
        <dbReference type="Proteomes" id="UP000071065"/>
    </source>
</evidence>
<evidence type="ECO:0000256" key="8">
    <source>
        <dbReference type="ARBA" id="ARBA00065734"/>
    </source>
</evidence>
<comment type="subunit">
    <text evidence="8">Component of the Ubi complex metabolon, which regroups five ubiquinone biosynthesis proteins (UbiE, UbiF, UbiG, UbiH and UbiI) and two accessory factors (UbiK and the lipid-binding protein UbiJ).</text>
</comment>
<dbReference type="SUPFAM" id="SSF51905">
    <property type="entry name" value="FAD/NAD(P)-binding domain"/>
    <property type="match status" value="1"/>
</dbReference>
<comment type="pathway">
    <text evidence="2">Cofactor biosynthesis; ubiquinone biosynthesis.</text>
</comment>
<dbReference type="InterPro" id="IPR051205">
    <property type="entry name" value="UbiH/COQ6_monooxygenase"/>
</dbReference>
<dbReference type="EMBL" id="CP013251">
    <property type="protein sequence ID" value="AMO54382.1"/>
    <property type="molecule type" value="Genomic_DNA"/>
</dbReference>
<dbReference type="PANTHER" id="PTHR43876:SF10">
    <property type="entry name" value="3-DEMETHOXYUBIQUINOL 3-HYDROXYLASE"/>
    <property type="match status" value="1"/>
</dbReference>
<gene>
    <name evidence="10" type="primary">ubiF</name>
    <name evidence="10" type="ORF">EZMO1_0110</name>
</gene>
<dbReference type="AlphaFoldDB" id="A0A142B6K6"/>
<dbReference type="Proteomes" id="UP000071065">
    <property type="component" value="Chromosome"/>
</dbReference>
<evidence type="ECO:0000259" key="9">
    <source>
        <dbReference type="Pfam" id="PF01494"/>
    </source>
</evidence>
<dbReference type="PATRIC" id="fig|570277.3.peg.113"/>
<dbReference type="GO" id="GO:0071949">
    <property type="term" value="F:FAD binding"/>
    <property type="evidence" value="ECO:0007669"/>
    <property type="project" value="InterPro"/>
</dbReference>
<dbReference type="NCBIfam" id="TIGR01988">
    <property type="entry name" value="Ubi-OHases"/>
    <property type="match status" value="1"/>
</dbReference>
<evidence type="ECO:0000256" key="3">
    <source>
        <dbReference type="ARBA" id="ARBA00005349"/>
    </source>
</evidence>
<evidence type="ECO:0000256" key="7">
    <source>
        <dbReference type="ARBA" id="ARBA00023033"/>
    </source>
</evidence>
<protein>
    <submittedName>
        <fullName evidence="10">2-polyprenyl-6-methoxyphenol hydroxylase-ilke protein</fullName>
        <ecNumber evidence="10">1.14.13.-</ecNumber>
    </submittedName>
</protein>
<dbReference type="FunFam" id="3.50.50.60:FF:000021">
    <property type="entry name" value="Ubiquinone biosynthesis monooxygenase COQ6"/>
    <property type="match status" value="1"/>
</dbReference>
<dbReference type="PRINTS" id="PR00420">
    <property type="entry name" value="RNGMNOXGNASE"/>
</dbReference>
<evidence type="ECO:0000256" key="1">
    <source>
        <dbReference type="ARBA" id="ARBA00001974"/>
    </source>
</evidence>
<reference evidence="10 11" key="1">
    <citation type="journal article" date="2016" name="Front. Microbiol.">
        <title>Genomic Insight into the Host-Endosymbiont Relationship of Endozoicomonas montiporae CL-33(T) with its Coral Host.</title>
        <authorList>
            <person name="Ding J.-Y."/>
            <person name="Shiu J.-H."/>
            <person name="Chen W.-M."/>
            <person name="Chiang Y.-R."/>
            <person name="Tang S.-L."/>
        </authorList>
    </citation>
    <scope>NUCLEOTIDE SEQUENCE [LARGE SCALE GENOMIC DNA]</scope>
    <source>
        <strain evidence="10 11">CL-33</strain>
    </source>
</reference>
<sequence>MMNKQHYDVLVVGGGMVGAALAAALGQHDIRVAVFDQAVPDPFEPDSLPDIRVSALSQASEALLQKVGAWPVMQSMRMCPYRKMAVWEKLDASLSLFSQQKKTGQRFNQTLFNAADAHFDQLGFIVENRVTQLGLLEVLSNNSHVDLYSPVSIEQMNLSGEQPELTLQDGRTFTGELLVGADGARSRVREQAGIRLETSEYAQQCFVATVEIAGGQQDITWQAFTPTGPEAFLPLPDINGKSYASIVWYHQPEQVRQLMMLSGQESNKLLIDQIRSSFPEELPEILALHECSYFPLARRHAGTYYKKGVVLVGDAAHTINPLAGQGVNLGFQDVAWLTQHLLDAKKQQRSLGAIDVLAGYEKSRRKDNQLMMSTMDTFYHAFSNDTLPLKLARNALLAIAGKSKPAVSQVMKYAMGVSGKKPCWLSH</sequence>
<dbReference type="Pfam" id="PF01494">
    <property type="entry name" value="FAD_binding_3"/>
    <property type="match status" value="1"/>
</dbReference>